<gene>
    <name evidence="2" type="ORF">PLEPLA_LOCUS41360</name>
</gene>
<dbReference type="EMBL" id="CADEAL010004178">
    <property type="protein sequence ID" value="CAB1453604.1"/>
    <property type="molecule type" value="Genomic_DNA"/>
</dbReference>
<feature type="region of interest" description="Disordered" evidence="1">
    <location>
        <begin position="1"/>
        <end position="54"/>
    </location>
</feature>
<evidence type="ECO:0000313" key="3">
    <source>
        <dbReference type="Proteomes" id="UP001153269"/>
    </source>
</evidence>
<reference evidence="2" key="1">
    <citation type="submission" date="2020-03" db="EMBL/GenBank/DDBJ databases">
        <authorList>
            <person name="Weist P."/>
        </authorList>
    </citation>
    <scope>NUCLEOTIDE SEQUENCE</scope>
</reference>
<dbReference type="Proteomes" id="UP001153269">
    <property type="component" value="Unassembled WGS sequence"/>
</dbReference>
<name>A0A9N7VNH6_PLEPL</name>
<keyword evidence="3" id="KW-1185">Reference proteome</keyword>
<evidence type="ECO:0000256" key="1">
    <source>
        <dbReference type="SAM" id="MobiDB-lite"/>
    </source>
</evidence>
<sequence length="110" mass="13011">MSGARRSKERKKEVRGRRGGDKYKRMTGEEREGGREEQRKESWAVEGKEERRRGGMDVKGILGKSQVPKGLWFVIEQRWSQCWDAYRKPNPECNGLRLEDRIHPLNEPER</sequence>
<organism evidence="2 3">
    <name type="scientific">Pleuronectes platessa</name>
    <name type="common">European plaice</name>
    <dbReference type="NCBI Taxonomy" id="8262"/>
    <lineage>
        <taxon>Eukaryota</taxon>
        <taxon>Metazoa</taxon>
        <taxon>Chordata</taxon>
        <taxon>Craniata</taxon>
        <taxon>Vertebrata</taxon>
        <taxon>Euteleostomi</taxon>
        <taxon>Actinopterygii</taxon>
        <taxon>Neopterygii</taxon>
        <taxon>Teleostei</taxon>
        <taxon>Neoteleostei</taxon>
        <taxon>Acanthomorphata</taxon>
        <taxon>Carangaria</taxon>
        <taxon>Pleuronectiformes</taxon>
        <taxon>Pleuronectoidei</taxon>
        <taxon>Pleuronectidae</taxon>
        <taxon>Pleuronectes</taxon>
    </lineage>
</organism>
<dbReference type="AlphaFoldDB" id="A0A9N7VNH6"/>
<accession>A0A9N7VNH6</accession>
<comment type="caution">
    <text evidence="2">The sequence shown here is derived from an EMBL/GenBank/DDBJ whole genome shotgun (WGS) entry which is preliminary data.</text>
</comment>
<feature type="compositionally biased region" description="Basic and acidic residues" evidence="1">
    <location>
        <begin position="10"/>
        <end position="54"/>
    </location>
</feature>
<proteinExistence type="predicted"/>
<protein>
    <submittedName>
        <fullName evidence="2">Uncharacterized protein</fullName>
    </submittedName>
</protein>
<evidence type="ECO:0000313" key="2">
    <source>
        <dbReference type="EMBL" id="CAB1453604.1"/>
    </source>
</evidence>